<dbReference type="Proteomes" id="UP000789595">
    <property type="component" value="Unassembled WGS sequence"/>
</dbReference>
<dbReference type="EMBL" id="CAKKNE010000001">
    <property type="protein sequence ID" value="CAH0364586.1"/>
    <property type="molecule type" value="Genomic_DNA"/>
</dbReference>
<keyword evidence="6" id="KW-0812">Transmembrane</keyword>
<organism evidence="8 9">
    <name type="scientific">Pelagomonas calceolata</name>
    <dbReference type="NCBI Taxonomy" id="35677"/>
    <lineage>
        <taxon>Eukaryota</taxon>
        <taxon>Sar</taxon>
        <taxon>Stramenopiles</taxon>
        <taxon>Ochrophyta</taxon>
        <taxon>Pelagophyceae</taxon>
        <taxon>Pelagomonadales</taxon>
        <taxon>Pelagomonadaceae</taxon>
        <taxon>Pelagomonas</taxon>
    </lineage>
</organism>
<gene>
    <name evidence="8" type="ORF">PECAL_1P09560</name>
</gene>
<keyword evidence="2" id="KW-0677">Repeat</keyword>
<evidence type="ECO:0000256" key="2">
    <source>
        <dbReference type="ARBA" id="ARBA00022737"/>
    </source>
</evidence>
<keyword evidence="9" id="KW-1185">Reference proteome</keyword>
<feature type="signal peptide" evidence="7">
    <location>
        <begin position="1"/>
        <end position="21"/>
    </location>
</feature>
<dbReference type="InterPro" id="IPR013517">
    <property type="entry name" value="FG-GAP"/>
</dbReference>
<evidence type="ECO:0000256" key="1">
    <source>
        <dbReference type="ARBA" id="ARBA00022729"/>
    </source>
</evidence>
<name>A0A8J2WWT5_9STRA</name>
<dbReference type="PROSITE" id="PS51470">
    <property type="entry name" value="FG_GAP"/>
    <property type="match status" value="1"/>
</dbReference>
<keyword evidence="1 7" id="KW-0732">Signal</keyword>
<protein>
    <submittedName>
        <fullName evidence="8">Uncharacterized protein</fullName>
    </submittedName>
</protein>
<dbReference type="PANTHER" id="PTHR36220:SF1">
    <property type="entry name" value="GAMMA TUBULIN COMPLEX COMPONENT C-TERMINAL DOMAIN-CONTAINING PROTEIN"/>
    <property type="match status" value="1"/>
</dbReference>
<reference evidence="8" key="1">
    <citation type="submission" date="2021-11" db="EMBL/GenBank/DDBJ databases">
        <authorList>
            <consortium name="Genoscope - CEA"/>
            <person name="William W."/>
        </authorList>
    </citation>
    <scope>NUCLEOTIDE SEQUENCE</scope>
</reference>
<dbReference type="InterPro" id="IPR036278">
    <property type="entry name" value="Sialidase_sf"/>
</dbReference>
<evidence type="ECO:0000256" key="6">
    <source>
        <dbReference type="SAM" id="Phobius"/>
    </source>
</evidence>
<dbReference type="Gene3D" id="2.130.10.130">
    <property type="entry name" value="Integrin alpha, N-terminal"/>
    <property type="match status" value="2"/>
</dbReference>
<feature type="region of interest" description="Disordered" evidence="5">
    <location>
        <begin position="451"/>
        <end position="486"/>
    </location>
</feature>
<feature type="region of interest" description="Disordered" evidence="5">
    <location>
        <begin position="530"/>
        <end position="589"/>
    </location>
</feature>
<dbReference type="SMART" id="SM00191">
    <property type="entry name" value="Int_alpha"/>
    <property type="match status" value="6"/>
</dbReference>
<dbReference type="OrthoDB" id="188207at2759"/>
<dbReference type="PANTHER" id="PTHR36220">
    <property type="entry name" value="UNNAMED PRODUCT"/>
    <property type="match status" value="1"/>
</dbReference>
<accession>A0A8J2WWT5</accession>
<feature type="chain" id="PRO_5035231627" evidence="7">
    <location>
        <begin position="22"/>
        <end position="640"/>
    </location>
</feature>
<dbReference type="InterPro" id="IPR028994">
    <property type="entry name" value="Integrin_alpha_N"/>
</dbReference>
<dbReference type="InterPro" id="IPR013519">
    <property type="entry name" value="Int_alpha_beta-p"/>
</dbReference>
<evidence type="ECO:0000256" key="5">
    <source>
        <dbReference type="SAM" id="MobiDB-lite"/>
    </source>
</evidence>
<evidence type="ECO:0000313" key="8">
    <source>
        <dbReference type="EMBL" id="CAH0364586.1"/>
    </source>
</evidence>
<evidence type="ECO:0000256" key="7">
    <source>
        <dbReference type="SAM" id="SignalP"/>
    </source>
</evidence>
<proteinExistence type="predicted"/>
<feature type="transmembrane region" description="Helical" evidence="6">
    <location>
        <begin position="490"/>
        <end position="512"/>
    </location>
</feature>
<keyword evidence="3" id="KW-0325">Glycoprotein</keyword>
<dbReference type="Pfam" id="PF14312">
    <property type="entry name" value="FG-GAP_2"/>
    <property type="match status" value="7"/>
</dbReference>
<dbReference type="SUPFAM" id="SSF50939">
    <property type="entry name" value="Sialidases"/>
    <property type="match status" value="1"/>
</dbReference>
<keyword evidence="6" id="KW-0472">Membrane</keyword>
<comment type="caution">
    <text evidence="8">The sequence shown here is derived from an EMBL/GenBank/DDBJ whole genome shotgun (WGS) entry which is preliminary data.</text>
</comment>
<evidence type="ECO:0000256" key="4">
    <source>
        <dbReference type="PROSITE-ProRule" id="PRU00803"/>
    </source>
</evidence>
<evidence type="ECO:0000313" key="9">
    <source>
        <dbReference type="Proteomes" id="UP000789595"/>
    </source>
</evidence>
<keyword evidence="6" id="KW-1133">Transmembrane helix</keyword>
<feature type="repeat" description="FG-GAP" evidence="4">
    <location>
        <begin position="420"/>
        <end position="479"/>
    </location>
</feature>
<sequence>MMGPAALLCVVSLLEAVAGSALDNGSRRRPPVATSRALVVARERRLTTADYAWVVRLAASDAASYDRFGYSVAIDGDTIVIGASGCIWSYCSSIAGSTYVYRTSDGGATWVEMAKLTASDAASNDLFGTSVAISGDTIVVGAHAKNDGTGAAYVFRTSDGWDTHTEIKLTASDAAAGDQFGISVAIDGTTVVVGASGKDSGDDCTYAYDNWSGNWEWSGDDCDHGAVYVFLTTDGGATYDQVAKLTAADAASNDKFGYSVATCTTVLCPAAALCKYGNTIVVGAPYDNIDGGNGGYQIGQGSAYVFQTSDGGSYGQVDKLTAADAAVEDTFGISVAIDDGTVVVGAFDANDYKGAAYVFHATDDLPAYSQVAMLTPSDARRSAFFGNSVAIDGDTVVVGTGEYEAAYVFRTTDYGYTYPQVDKLTASDREASFFGSSVAIDDGTVVVGAKADEHDGGDGWPSRKGSVYVLSSEPPKSRQQKDKEKEESSVAVIAGAAAAVALLLAVAAFWFYRRRKASMMDKAHELTRANPEPLKLSAPEEATTPKEEEATIPVAPEGEEASTEQLPPPPPRRWFSRAEPEPEPAAPKAEEMYNRIAAWYHEPENGALRATWGAYPDPGEFQTWPGFVAVTNAFLDREAG</sequence>
<feature type="compositionally biased region" description="Basic and acidic residues" evidence="5">
    <location>
        <begin position="475"/>
        <end position="486"/>
    </location>
</feature>
<dbReference type="AlphaFoldDB" id="A0A8J2WWT5"/>
<evidence type="ECO:0000256" key="3">
    <source>
        <dbReference type="ARBA" id="ARBA00023180"/>
    </source>
</evidence>